<dbReference type="OrthoDB" id="76966at2759"/>
<dbReference type="Proteomes" id="UP000233556">
    <property type="component" value="Unassembled WGS sequence"/>
</dbReference>
<proteinExistence type="predicted"/>
<protein>
    <submittedName>
        <fullName evidence="1">Uncharacterized protein</fullName>
    </submittedName>
</protein>
<accession>A0A2I0UJ13</accession>
<evidence type="ECO:0000313" key="2">
    <source>
        <dbReference type="Proteomes" id="UP000233556"/>
    </source>
</evidence>
<dbReference type="InterPro" id="IPR040401">
    <property type="entry name" value="CCDC162"/>
</dbReference>
<dbReference type="AlphaFoldDB" id="A0A2I0UJ13"/>
<dbReference type="PANTHER" id="PTHR33331">
    <property type="entry name" value="COILED-COIL DOMAIN-CONTAINING PROTEIN 162"/>
    <property type="match status" value="1"/>
</dbReference>
<reference evidence="2" key="2">
    <citation type="submission" date="2017-12" db="EMBL/GenBank/DDBJ databases">
        <title>Genome sequence of the Bar-tailed Godwit (Limosa lapponica baueri).</title>
        <authorList>
            <person name="Lima N.C.B."/>
            <person name="Parody-Merino A.M."/>
            <person name="Battley P.F."/>
            <person name="Fidler A.E."/>
            <person name="Prosdocimi F."/>
        </authorList>
    </citation>
    <scope>NUCLEOTIDE SEQUENCE [LARGE SCALE GENOMIC DNA]</scope>
</reference>
<organism evidence="1 2">
    <name type="scientific">Limosa lapponica baueri</name>
    <dbReference type="NCBI Taxonomy" id="1758121"/>
    <lineage>
        <taxon>Eukaryota</taxon>
        <taxon>Metazoa</taxon>
        <taxon>Chordata</taxon>
        <taxon>Craniata</taxon>
        <taxon>Vertebrata</taxon>
        <taxon>Euteleostomi</taxon>
        <taxon>Archelosauria</taxon>
        <taxon>Archosauria</taxon>
        <taxon>Dinosauria</taxon>
        <taxon>Saurischia</taxon>
        <taxon>Theropoda</taxon>
        <taxon>Coelurosauria</taxon>
        <taxon>Aves</taxon>
        <taxon>Neognathae</taxon>
        <taxon>Neoaves</taxon>
        <taxon>Charadriiformes</taxon>
        <taxon>Scolopacidae</taxon>
        <taxon>Limosa</taxon>
    </lineage>
</organism>
<name>A0A2I0UJ13_LIMLA</name>
<reference evidence="2" key="1">
    <citation type="submission" date="2017-11" db="EMBL/GenBank/DDBJ databases">
        <authorList>
            <person name="Lima N.C."/>
            <person name="Parody-Merino A.M."/>
            <person name="Battley P.F."/>
            <person name="Fidler A.E."/>
            <person name="Prosdocimi F."/>
        </authorList>
    </citation>
    <scope>NUCLEOTIDE SEQUENCE [LARGE SCALE GENOMIC DNA]</scope>
</reference>
<gene>
    <name evidence="1" type="ORF">llap_3659</name>
</gene>
<evidence type="ECO:0000313" key="1">
    <source>
        <dbReference type="EMBL" id="PKU46039.1"/>
    </source>
</evidence>
<dbReference type="EMBL" id="KZ505730">
    <property type="protein sequence ID" value="PKU46039.1"/>
    <property type="molecule type" value="Genomic_DNA"/>
</dbReference>
<keyword evidence="2" id="KW-1185">Reference proteome</keyword>
<sequence>MEEYNDAAQRAARLSAARESFLTGKKNPVNAVTQEGLMIYTRWLMCQLHSLEGICHFHQVLQRLPISHRINVADEKSPDVVQDNWVKLRNAFDKNSDIFNIDVFPCTRVLRRNAQDHSAQFMEFAEVENHDDFYTSEEGYIHAQDQRGVYIIYDVAVEDLKELKNQLLLVASQYIEKGKSKLFAKVLIEDPVLVQEIALSLLEVGTEKEKKIGREKQLFILDFFSTLLELATLCHRLIEVATESARLARPPEAFISIQLEKQGPRDRMLDTFSQRREALGSSYKALSFHPRPCSLLSPDGHTFLRLWFIPHPTEGLIMFKILPEKPCLCSLSGADRRVAHGETVAMQFLVEDVLQNSYGSAVEDHVDCQASLAKSKQCRYPVPAVKAIVRQMGTEEEFGEAITSTQHMLPPRGASEIKMKVYQISGNRATQENFSVVQPQIVETFVQRVTENYQESDTEGKLDVYRLSIEQRVFEIISEVRREGVDNMIDLKKKFGSTENNGDLKEHLFKEALQNEKECLNAKMMAEQEVTSFQGQPVRKALATSQADNDKLKKQLHKQIVMKVFTNIRLRSTTLGGTGGRDLICMACHTIVFKCGTDSKM</sequence>
<dbReference type="PANTHER" id="PTHR33331:SF13">
    <property type="entry name" value="COILED-COIL DOMAIN CONTAINING 162"/>
    <property type="match status" value="1"/>
</dbReference>